<dbReference type="InterPro" id="IPR036259">
    <property type="entry name" value="MFS_trans_sf"/>
</dbReference>
<proteinExistence type="predicted"/>
<dbReference type="EMBL" id="BAABAT010000019">
    <property type="protein sequence ID" value="GAA4254620.1"/>
    <property type="molecule type" value="Genomic_DNA"/>
</dbReference>
<reference evidence="3" key="1">
    <citation type="journal article" date="2019" name="Int. J. Syst. Evol. Microbiol.">
        <title>The Global Catalogue of Microorganisms (GCM) 10K type strain sequencing project: providing services to taxonomists for standard genome sequencing and annotation.</title>
        <authorList>
            <consortium name="The Broad Institute Genomics Platform"/>
            <consortium name="The Broad Institute Genome Sequencing Center for Infectious Disease"/>
            <person name="Wu L."/>
            <person name="Ma J."/>
        </authorList>
    </citation>
    <scope>NUCLEOTIDE SEQUENCE [LARGE SCALE GENOMIC DNA]</scope>
    <source>
        <strain evidence="3">JCM 17441</strain>
    </source>
</reference>
<feature type="transmembrane region" description="Helical" evidence="1">
    <location>
        <begin position="20"/>
        <end position="41"/>
    </location>
</feature>
<evidence type="ECO:0000313" key="2">
    <source>
        <dbReference type="EMBL" id="GAA4254620.1"/>
    </source>
</evidence>
<keyword evidence="1" id="KW-1133">Transmembrane helix</keyword>
<sequence>MSRTAFNAPGDAHAERWKALVFIALAQLMVVLDTTIVNIALPSAQQDLGISDGDRQWVVCSAPCSPPPRSPCLP</sequence>
<name>A0ABP8DFA7_9ACTN</name>
<dbReference type="SUPFAM" id="SSF103473">
    <property type="entry name" value="MFS general substrate transporter"/>
    <property type="match status" value="1"/>
</dbReference>
<dbReference type="Proteomes" id="UP001500620">
    <property type="component" value="Unassembled WGS sequence"/>
</dbReference>
<evidence type="ECO:0008006" key="4">
    <source>
        <dbReference type="Google" id="ProtNLM"/>
    </source>
</evidence>
<keyword evidence="3" id="KW-1185">Reference proteome</keyword>
<evidence type="ECO:0000313" key="3">
    <source>
        <dbReference type="Proteomes" id="UP001500620"/>
    </source>
</evidence>
<comment type="caution">
    <text evidence="2">The sequence shown here is derived from an EMBL/GenBank/DDBJ whole genome shotgun (WGS) entry which is preliminary data.</text>
</comment>
<organism evidence="2 3">
    <name type="scientific">Dactylosporangium darangshiense</name>
    <dbReference type="NCBI Taxonomy" id="579108"/>
    <lineage>
        <taxon>Bacteria</taxon>
        <taxon>Bacillati</taxon>
        <taxon>Actinomycetota</taxon>
        <taxon>Actinomycetes</taxon>
        <taxon>Micromonosporales</taxon>
        <taxon>Micromonosporaceae</taxon>
        <taxon>Dactylosporangium</taxon>
    </lineage>
</organism>
<dbReference type="Gene3D" id="1.20.1250.20">
    <property type="entry name" value="MFS general substrate transporter like domains"/>
    <property type="match status" value="1"/>
</dbReference>
<keyword evidence="1" id="KW-0812">Transmembrane</keyword>
<keyword evidence="1" id="KW-0472">Membrane</keyword>
<accession>A0ABP8DFA7</accession>
<evidence type="ECO:0000256" key="1">
    <source>
        <dbReference type="SAM" id="Phobius"/>
    </source>
</evidence>
<gene>
    <name evidence="2" type="ORF">GCM10022255_060000</name>
</gene>
<protein>
    <recommendedName>
        <fullName evidence="4">Major facilitator superfamily (MFS) profile domain-containing protein</fullName>
    </recommendedName>
</protein>